<evidence type="ECO:0000313" key="2">
    <source>
        <dbReference type="EMBL" id="HIU55333.1"/>
    </source>
</evidence>
<dbReference type="SUPFAM" id="SSF52266">
    <property type="entry name" value="SGNH hydrolase"/>
    <property type="match status" value="1"/>
</dbReference>
<reference evidence="2" key="1">
    <citation type="submission" date="2020-10" db="EMBL/GenBank/DDBJ databases">
        <authorList>
            <person name="Gilroy R."/>
        </authorList>
    </citation>
    <scope>NUCLEOTIDE SEQUENCE</scope>
    <source>
        <strain evidence="2">CHK158-818</strain>
    </source>
</reference>
<protein>
    <recommendedName>
        <fullName evidence="1">SGNH hydrolase-type esterase domain-containing protein</fullName>
    </recommendedName>
</protein>
<gene>
    <name evidence="2" type="ORF">IAB03_05950</name>
</gene>
<name>A0A9D1M7K1_9BACT</name>
<proteinExistence type="predicted"/>
<feature type="domain" description="SGNH hydrolase-type esterase" evidence="1">
    <location>
        <begin position="94"/>
        <end position="227"/>
    </location>
</feature>
<organism evidence="2 3">
    <name type="scientific">Candidatus Gallibacteroides avistercoris</name>
    <dbReference type="NCBI Taxonomy" id="2840833"/>
    <lineage>
        <taxon>Bacteria</taxon>
        <taxon>Pseudomonadati</taxon>
        <taxon>Bacteroidota</taxon>
        <taxon>Bacteroidia</taxon>
        <taxon>Bacteroidales</taxon>
        <taxon>Bacteroidaceae</taxon>
        <taxon>Bacteroidaceae incertae sedis</taxon>
        <taxon>Candidatus Gallibacteroides</taxon>
    </lineage>
</organism>
<dbReference type="AlphaFoldDB" id="A0A9D1M7K1"/>
<sequence length="236" mass="27587">MLYLRLLNKTTFFFLVCFLLTGCSKDPKYKINGISNLNLDTYNQLVKELGVDVQYYNTVQHFVETDDRKGGIILTGSSTITIWESVEEDLAPLFARNRGIGGSNLAQIIIHGEQLIFYNDPQTVIFYIGDNDPFYYNSETFCRYMQLFIDNFKHRLPNVKLVLVSVKPSPSREEKFNYYKTINSFIKGQADNKQIFFIDIWSAMYKKNAEQYFQSDMLHLNRKGYELLIEKLKPLL</sequence>
<dbReference type="Gene3D" id="3.40.50.1110">
    <property type="entry name" value="SGNH hydrolase"/>
    <property type="match status" value="1"/>
</dbReference>
<evidence type="ECO:0000313" key="3">
    <source>
        <dbReference type="Proteomes" id="UP000824112"/>
    </source>
</evidence>
<dbReference type="GO" id="GO:0016788">
    <property type="term" value="F:hydrolase activity, acting on ester bonds"/>
    <property type="evidence" value="ECO:0007669"/>
    <property type="project" value="UniProtKB-ARBA"/>
</dbReference>
<dbReference type="EMBL" id="DVNA01000134">
    <property type="protein sequence ID" value="HIU55333.1"/>
    <property type="molecule type" value="Genomic_DNA"/>
</dbReference>
<dbReference type="Pfam" id="PF13472">
    <property type="entry name" value="Lipase_GDSL_2"/>
    <property type="match status" value="1"/>
</dbReference>
<dbReference type="InterPro" id="IPR013830">
    <property type="entry name" value="SGNH_hydro"/>
</dbReference>
<accession>A0A9D1M7K1</accession>
<dbReference type="InterPro" id="IPR036514">
    <property type="entry name" value="SGNH_hydro_sf"/>
</dbReference>
<comment type="caution">
    <text evidence="2">The sequence shown here is derived from an EMBL/GenBank/DDBJ whole genome shotgun (WGS) entry which is preliminary data.</text>
</comment>
<dbReference type="Proteomes" id="UP000824112">
    <property type="component" value="Unassembled WGS sequence"/>
</dbReference>
<dbReference type="PROSITE" id="PS51257">
    <property type="entry name" value="PROKAR_LIPOPROTEIN"/>
    <property type="match status" value="1"/>
</dbReference>
<reference evidence="2" key="2">
    <citation type="journal article" date="2021" name="PeerJ">
        <title>Extensive microbial diversity within the chicken gut microbiome revealed by metagenomics and culture.</title>
        <authorList>
            <person name="Gilroy R."/>
            <person name="Ravi A."/>
            <person name="Getino M."/>
            <person name="Pursley I."/>
            <person name="Horton D.L."/>
            <person name="Alikhan N.F."/>
            <person name="Baker D."/>
            <person name="Gharbi K."/>
            <person name="Hall N."/>
            <person name="Watson M."/>
            <person name="Adriaenssens E.M."/>
            <person name="Foster-Nyarko E."/>
            <person name="Jarju S."/>
            <person name="Secka A."/>
            <person name="Antonio M."/>
            <person name="Oren A."/>
            <person name="Chaudhuri R.R."/>
            <person name="La Ragione R."/>
            <person name="Hildebrand F."/>
            <person name="Pallen M.J."/>
        </authorList>
    </citation>
    <scope>NUCLEOTIDE SEQUENCE</scope>
    <source>
        <strain evidence="2">CHK158-818</strain>
    </source>
</reference>
<evidence type="ECO:0000259" key="1">
    <source>
        <dbReference type="Pfam" id="PF13472"/>
    </source>
</evidence>